<accession>K1RVH8</accession>
<dbReference type="AlphaFoldDB" id="K1RVH8"/>
<gene>
    <name evidence="1" type="ORF">OBE_15767</name>
</gene>
<comment type="caution">
    <text evidence="1">The sequence shown here is derived from an EMBL/GenBank/DDBJ whole genome shotgun (WGS) entry which is preliminary data.</text>
</comment>
<proteinExistence type="predicted"/>
<protein>
    <submittedName>
        <fullName evidence="1">Inorganic diphosphatase</fullName>
    </submittedName>
</protein>
<evidence type="ECO:0000313" key="1">
    <source>
        <dbReference type="EMBL" id="EKC47324.1"/>
    </source>
</evidence>
<feature type="non-terminal residue" evidence="1">
    <location>
        <position position="1"/>
    </location>
</feature>
<sequence>LETFTGKCIAIIHRTNDNDDKLVVVPENKTFTNEEIKVLTAFQEQYFKI</sequence>
<name>K1RVH8_9ZZZZ</name>
<organism evidence="1">
    <name type="scientific">human gut metagenome</name>
    <dbReference type="NCBI Taxonomy" id="408170"/>
    <lineage>
        <taxon>unclassified sequences</taxon>
        <taxon>metagenomes</taxon>
        <taxon>organismal metagenomes</taxon>
    </lineage>
</organism>
<dbReference type="EMBL" id="AJWZ01010837">
    <property type="protein sequence ID" value="EKC47324.1"/>
    <property type="molecule type" value="Genomic_DNA"/>
</dbReference>
<reference evidence="1" key="1">
    <citation type="journal article" date="2013" name="Environ. Microbiol.">
        <title>Microbiota from the distal guts of lean and obese adolescents exhibit partial functional redundancy besides clear differences in community structure.</title>
        <authorList>
            <person name="Ferrer M."/>
            <person name="Ruiz A."/>
            <person name="Lanza F."/>
            <person name="Haange S.B."/>
            <person name="Oberbach A."/>
            <person name="Till H."/>
            <person name="Bargiela R."/>
            <person name="Campoy C."/>
            <person name="Segura M.T."/>
            <person name="Richter M."/>
            <person name="von Bergen M."/>
            <person name="Seifert J."/>
            <person name="Suarez A."/>
        </authorList>
    </citation>
    <scope>NUCLEOTIDE SEQUENCE</scope>
</reference>